<keyword evidence="13" id="KW-1185">Reference proteome</keyword>
<dbReference type="GO" id="GO:0060070">
    <property type="term" value="P:canonical Wnt signaling pathway"/>
    <property type="evidence" value="ECO:0007669"/>
    <property type="project" value="TreeGrafter"/>
</dbReference>
<comment type="subcellular location">
    <subcellularLocation>
        <location evidence="1 10">Secreted</location>
        <location evidence="1 10">Extracellular space</location>
        <location evidence="1 10">Extracellular matrix</location>
    </subcellularLocation>
</comment>
<evidence type="ECO:0000256" key="10">
    <source>
        <dbReference type="RuleBase" id="RU003500"/>
    </source>
</evidence>
<evidence type="ECO:0000256" key="3">
    <source>
        <dbReference type="ARBA" id="ARBA00022473"/>
    </source>
</evidence>
<evidence type="ECO:0000313" key="12">
    <source>
        <dbReference type="EMBL" id="OAD52474.1"/>
    </source>
</evidence>
<evidence type="ECO:0000256" key="9">
    <source>
        <dbReference type="ARBA" id="ARBA00023288"/>
    </source>
</evidence>
<dbReference type="GO" id="GO:0005615">
    <property type="term" value="C:extracellular space"/>
    <property type="evidence" value="ECO:0007669"/>
    <property type="project" value="TreeGrafter"/>
</dbReference>
<evidence type="ECO:0000256" key="6">
    <source>
        <dbReference type="ARBA" id="ARBA00022687"/>
    </source>
</evidence>
<gene>
    <name evidence="12" type="ORF">WN48_01275</name>
</gene>
<keyword evidence="7" id="KW-1015">Disulfide bond</keyword>
<keyword evidence="9" id="KW-0449">Lipoprotein</keyword>
<keyword evidence="4" id="KW-0964">Secreted</keyword>
<dbReference type="PANTHER" id="PTHR12027">
    <property type="entry name" value="WNT RELATED"/>
    <property type="match status" value="1"/>
</dbReference>
<dbReference type="OrthoDB" id="5945655at2759"/>
<dbReference type="GO" id="GO:0030182">
    <property type="term" value="P:neuron differentiation"/>
    <property type="evidence" value="ECO:0007669"/>
    <property type="project" value="TreeGrafter"/>
</dbReference>
<keyword evidence="6 10" id="KW-0879">Wnt signaling pathway</keyword>
<feature type="domain" description="PPIase cyclophilin-type" evidence="11">
    <location>
        <begin position="1"/>
        <end position="138"/>
    </location>
</feature>
<dbReference type="GO" id="GO:0003755">
    <property type="term" value="F:peptidyl-prolyl cis-trans isomerase activity"/>
    <property type="evidence" value="ECO:0007669"/>
    <property type="project" value="InterPro"/>
</dbReference>
<dbReference type="InterPro" id="IPR002130">
    <property type="entry name" value="Cyclophilin-type_PPIase_dom"/>
</dbReference>
<dbReference type="SUPFAM" id="SSF50891">
    <property type="entry name" value="Cyclophilin-like"/>
    <property type="match status" value="1"/>
</dbReference>
<evidence type="ECO:0000256" key="2">
    <source>
        <dbReference type="ARBA" id="ARBA00005683"/>
    </source>
</evidence>
<keyword evidence="5" id="KW-0272">Extracellular matrix</keyword>
<evidence type="ECO:0000259" key="11">
    <source>
        <dbReference type="PROSITE" id="PS50072"/>
    </source>
</evidence>
<dbReference type="AlphaFoldDB" id="A0A310S517"/>
<evidence type="ECO:0000313" key="13">
    <source>
        <dbReference type="Proteomes" id="UP000250275"/>
    </source>
</evidence>
<dbReference type="GO" id="GO:0005125">
    <property type="term" value="F:cytokine activity"/>
    <property type="evidence" value="ECO:0007669"/>
    <property type="project" value="TreeGrafter"/>
</dbReference>
<dbReference type="PROSITE" id="PS00246">
    <property type="entry name" value="WNT1"/>
    <property type="match status" value="1"/>
</dbReference>
<name>A0A310S517_9HYME</name>
<evidence type="ECO:0000256" key="8">
    <source>
        <dbReference type="ARBA" id="ARBA00023180"/>
    </source>
</evidence>
<dbReference type="InterPro" id="IPR018161">
    <property type="entry name" value="Wnt_CS"/>
</dbReference>
<keyword evidence="3 10" id="KW-0217">Developmental protein</keyword>
<dbReference type="EMBL" id="KQ772169">
    <property type="protein sequence ID" value="OAD52474.1"/>
    <property type="molecule type" value="Genomic_DNA"/>
</dbReference>
<dbReference type="Gene3D" id="2.40.100.10">
    <property type="entry name" value="Cyclophilin-like"/>
    <property type="match status" value="1"/>
</dbReference>
<evidence type="ECO:0000256" key="5">
    <source>
        <dbReference type="ARBA" id="ARBA00022530"/>
    </source>
</evidence>
<feature type="non-terminal residue" evidence="12">
    <location>
        <position position="1"/>
    </location>
</feature>
<reference evidence="12 13" key="1">
    <citation type="submission" date="2015-07" db="EMBL/GenBank/DDBJ databases">
        <title>The genome of Eufriesea mexicana.</title>
        <authorList>
            <person name="Pan H."/>
            <person name="Kapheim K."/>
        </authorList>
    </citation>
    <scope>NUCLEOTIDE SEQUENCE [LARGE SCALE GENOMIC DNA]</scope>
    <source>
        <strain evidence="12">0111107269</strain>
        <tissue evidence="12">Whole body</tissue>
    </source>
</reference>
<evidence type="ECO:0000256" key="7">
    <source>
        <dbReference type="ARBA" id="ARBA00023157"/>
    </source>
</evidence>
<dbReference type="PANTHER" id="PTHR12027:SF77">
    <property type="entry name" value="PROTEIN WNT-5"/>
    <property type="match status" value="1"/>
</dbReference>
<evidence type="ECO:0000256" key="4">
    <source>
        <dbReference type="ARBA" id="ARBA00022525"/>
    </source>
</evidence>
<protein>
    <recommendedName>
        <fullName evidence="10">Protein Wnt</fullName>
    </recommendedName>
</protein>
<proteinExistence type="inferred from homology"/>
<keyword evidence="8" id="KW-0325">Glycoprotein</keyword>
<dbReference type="CDD" id="cd19337">
    <property type="entry name" value="Wnt_Wnt5"/>
    <property type="match status" value="1"/>
</dbReference>
<dbReference type="Pfam" id="PF00110">
    <property type="entry name" value="wnt"/>
    <property type="match status" value="1"/>
</dbReference>
<dbReference type="Pfam" id="PF00160">
    <property type="entry name" value="Pro_isomerase"/>
    <property type="match status" value="1"/>
</dbReference>
<dbReference type="SMART" id="SM00097">
    <property type="entry name" value="WNT1"/>
    <property type="match status" value="1"/>
</dbReference>
<dbReference type="GO" id="GO:0005109">
    <property type="term" value="F:frizzled binding"/>
    <property type="evidence" value="ECO:0007669"/>
    <property type="project" value="TreeGrafter"/>
</dbReference>
<dbReference type="PRINTS" id="PR01349">
    <property type="entry name" value="WNTPROTEIN"/>
</dbReference>
<dbReference type="InterPro" id="IPR005817">
    <property type="entry name" value="Wnt"/>
</dbReference>
<dbReference type="PROSITE" id="PS50072">
    <property type="entry name" value="CSA_PPIASE_2"/>
    <property type="match status" value="1"/>
</dbReference>
<dbReference type="InterPro" id="IPR029000">
    <property type="entry name" value="Cyclophilin-like_dom_sf"/>
</dbReference>
<evidence type="ECO:0000256" key="1">
    <source>
        <dbReference type="ARBA" id="ARBA00004498"/>
    </source>
</evidence>
<sequence length="579" mass="65026">VVMETTFGDIELELWAKETAKTYRNFIQLCMESYWDDTIFRRIIKGFITQDGDPTGTGEGGKIYGEPFKRQVSRLDPGHMAVACVLKSRDELIHTMPYPVHYFSVNCGDIETTRLKSGLRTFFSSHVEKKVVSLLTTVAILSIGFLFPFARYTSSTSKQLHVIEIQNDYEVIYMNFLSLFSSISHIYDLNINFSLNCIPGNVGLQHFPQLETAQMIETYDIAASSICHGLKGLSQGQGKLCQLSVDHMPSVAKGAKFGILECQHQFHDRRWNCSTVSDESVFGPMLRIASRETAFVHAITAAGVVYSISRSCRDGQLSSCGCSRSSRPRDLKRDWIWGGCGDNLEYGYKFTQAFVDVKERERSFKRGSREQGRSLMNLHNNEAGRRAVIKRSKVTCKCHGVSGSCSLITCWQQLASFREIGDFLLDKYDGATEVRVNRRGRLSMRDPRFSLPTANDLVYLDDSPNYCLPNETLGSLGDFLLDKYDGATEVRVNRRGRLSMRDPRFSLPTANDLVYLDDSPNYCLPNETLGSLGHHLAWMDVISFAAVEVTTHKNQPSEKDASANFIGVALLNAKLVLKA</sequence>
<dbReference type="GO" id="GO:0045165">
    <property type="term" value="P:cell fate commitment"/>
    <property type="evidence" value="ECO:0007669"/>
    <property type="project" value="TreeGrafter"/>
</dbReference>
<comment type="function">
    <text evidence="10">Ligand for members of the frizzled family of seven transmembrane receptors.</text>
</comment>
<comment type="similarity">
    <text evidence="2 10">Belongs to the Wnt family.</text>
</comment>
<organism evidence="12 13">
    <name type="scientific">Eufriesea mexicana</name>
    <dbReference type="NCBI Taxonomy" id="516756"/>
    <lineage>
        <taxon>Eukaryota</taxon>
        <taxon>Metazoa</taxon>
        <taxon>Ecdysozoa</taxon>
        <taxon>Arthropoda</taxon>
        <taxon>Hexapoda</taxon>
        <taxon>Insecta</taxon>
        <taxon>Pterygota</taxon>
        <taxon>Neoptera</taxon>
        <taxon>Endopterygota</taxon>
        <taxon>Hymenoptera</taxon>
        <taxon>Apocrita</taxon>
        <taxon>Aculeata</taxon>
        <taxon>Apoidea</taxon>
        <taxon>Anthophila</taxon>
        <taxon>Apidae</taxon>
        <taxon>Eufriesea</taxon>
    </lineage>
</organism>
<accession>A0A310S517</accession>
<dbReference type="Proteomes" id="UP000250275">
    <property type="component" value="Unassembled WGS sequence"/>
</dbReference>